<dbReference type="PROSITE" id="PS00108">
    <property type="entry name" value="PROTEIN_KINASE_ST"/>
    <property type="match status" value="1"/>
</dbReference>
<name>A0A1A3NLC7_MYCAS</name>
<evidence type="ECO:0000256" key="5">
    <source>
        <dbReference type="ARBA" id="ARBA00022777"/>
    </source>
</evidence>
<evidence type="ECO:0000256" key="1">
    <source>
        <dbReference type="ARBA" id="ARBA00012513"/>
    </source>
</evidence>
<dbReference type="SMART" id="SM00220">
    <property type="entry name" value="S_TKc"/>
    <property type="match status" value="1"/>
</dbReference>
<dbReference type="Gene3D" id="3.30.200.20">
    <property type="entry name" value="Phosphorylase Kinase, domain 1"/>
    <property type="match status" value="1"/>
</dbReference>
<dbReference type="EMBL" id="LZLR01000116">
    <property type="protein sequence ID" value="OBK21162.1"/>
    <property type="molecule type" value="Genomic_DNA"/>
</dbReference>
<keyword evidence="4" id="KW-0547">Nucleotide-binding</keyword>
<dbReference type="InterPro" id="IPR011009">
    <property type="entry name" value="Kinase-like_dom_sf"/>
</dbReference>
<dbReference type="SUPFAM" id="SSF56112">
    <property type="entry name" value="Protein kinase-like (PK-like)"/>
    <property type="match status" value="1"/>
</dbReference>
<feature type="region of interest" description="Disordered" evidence="9">
    <location>
        <begin position="417"/>
        <end position="444"/>
    </location>
</feature>
<dbReference type="Pfam" id="PF00069">
    <property type="entry name" value="Pkinase"/>
    <property type="match status" value="1"/>
</dbReference>
<keyword evidence="5" id="KW-0418">Kinase</keyword>
<sequence length="699" mass="74256">MDDQSGATRRLHAGRRLLTNPRQARAALRAGFQALPSATVAHLRRRAAPPPSAPANQPPPPKQERQDVAVVEEAGARVGLSRGAAFAGYTILRQLGAGGMAEVYLALHPRLPRRDVIKVLAEAITADTEFRERFNREADLAATLWHPHIVGVHDRGEYNGKLWISMDYVEGTDASRLVKEQYPDGMPADEVCAILSAVAGALDYAHDRGLLHRDVKPANILLTHPEDDERRILLADFGVARHLGDISGITQTNVAVGTVAYAAPEQLTGSNIDGRADQYALAATAFHLLTGAPPFLHPNSIAVISQHLNDEPPRLSERRPDLAYLDEVFIRALAKDPAERYERCRAFAAAFRAQLPDGCDEDSETDSAGELGKRGVVAALGRRLSARTRMAAALVSAVLIAVAATWSILYSFEPDPSSTPQPKPALAARPAAPEAPPAPAPAPVAATGMRVLDGTYRLDYDRSKKTSNGLGIRHDGSTTDWWAFHSVCTTNGCAATGVQLDNTNHQIAATAGGGQNDTLRFVAGYWQGAPQQERVACRQLNGPAGATQQETVAWSLAPQADGTLRGIETETVLSNECGAQGAVLRVPVVATRVGDPPSGLRLADPAQTLAAPASPASKPAPPVLGGACSDVDKLAYDQTSNEQVVCEGGTWGKAPITTGVHAVGSSCNRPDIPVFAMSASNDGYLIECNPSTRVWARHG</sequence>
<comment type="catalytic activity">
    <reaction evidence="8">
        <text>L-seryl-[protein] + ATP = O-phospho-L-seryl-[protein] + ADP + H(+)</text>
        <dbReference type="Rhea" id="RHEA:17989"/>
        <dbReference type="Rhea" id="RHEA-COMP:9863"/>
        <dbReference type="Rhea" id="RHEA-COMP:11604"/>
        <dbReference type="ChEBI" id="CHEBI:15378"/>
        <dbReference type="ChEBI" id="CHEBI:29999"/>
        <dbReference type="ChEBI" id="CHEBI:30616"/>
        <dbReference type="ChEBI" id="CHEBI:83421"/>
        <dbReference type="ChEBI" id="CHEBI:456216"/>
        <dbReference type="EC" id="2.7.11.1"/>
    </reaction>
</comment>
<keyword evidence="10" id="KW-0812">Transmembrane</keyword>
<feature type="compositionally biased region" description="Pro residues" evidence="9">
    <location>
        <begin position="433"/>
        <end position="442"/>
    </location>
</feature>
<dbReference type="PROSITE" id="PS50011">
    <property type="entry name" value="PROTEIN_KINASE_DOM"/>
    <property type="match status" value="1"/>
</dbReference>
<dbReference type="RefSeq" id="WP_065036005.1">
    <property type="nucleotide sequence ID" value="NZ_LZLR01000116.1"/>
</dbReference>
<accession>A0A1A3NLC7</accession>
<evidence type="ECO:0000256" key="7">
    <source>
        <dbReference type="ARBA" id="ARBA00047899"/>
    </source>
</evidence>
<dbReference type="OrthoDB" id="5622056at2"/>
<dbReference type="GO" id="GO:0004674">
    <property type="term" value="F:protein serine/threonine kinase activity"/>
    <property type="evidence" value="ECO:0007669"/>
    <property type="project" value="UniProtKB-KW"/>
</dbReference>
<evidence type="ECO:0000256" key="3">
    <source>
        <dbReference type="ARBA" id="ARBA00022679"/>
    </source>
</evidence>
<feature type="region of interest" description="Disordered" evidence="9">
    <location>
        <begin position="1"/>
        <end position="22"/>
    </location>
</feature>
<dbReference type="AlphaFoldDB" id="A0A1A3NLC7"/>
<feature type="region of interest" description="Disordered" evidence="9">
    <location>
        <begin position="39"/>
        <end position="67"/>
    </location>
</feature>
<evidence type="ECO:0000256" key="10">
    <source>
        <dbReference type="SAM" id="Phobius"/>
    </source>
</evidence>
<keyword evidence="10" id="KW-1133">Transmembrane helix</keyword>
<evidence type="ECO:0000313" key="12">
    <source>
        <dbReference type="EMBL" id="OBK21162.1"/>
    </source>
</evidence>
<keyword evidence="10" id="KW-0472">Membrane</keyword>
<feature type="compositionally biased region" description="Pro residues" evidence="9">
    <location>
        <begin position="48"/>
        <end position="61"/>
    </location>
</feature>
<evidence type="ECO:0000256" key="6">
    <source>
        <dbReference type="ARBA" id="ARBA00022840"/>
    </source>
</evidence>
<feature type="domain" description="Protein kinase" evidence="11">
    <location>
        <begin position="89"/>
        <end position="352"/>
    </location>
</feature>
<dbReference type="EC" id="2.7.11.1" evidence="1"/>
<dbReference type="InterPro" id="IPR000719">
    <property type="entry name" value="Prot_kinase_dom"/>
</dbReference>
<proteinExistence type="predicted"/>
<keyword evidence="3" id="KW-0808">Transferase</keyword>
<dbReference type="InterPro" id="IPR008271">
    <property type="entry name" value="Ser/Thr_kinase_AS"/>
</dbReference>
<evidence type="ECO:0000259" key="11">
    <source>
        <dbReference type="PROSITE" id="PS50011"/>
    </source>
</evidence>
<comment type="catalytic activity">
    <reaction evidence="7">
        <text>L-threonyl-[protein] + ATP = O-phospho-L-threonyl-[protein] + ADP + H(+)</text>
        <dbReference type="Rhea" id="RHEA:46608"/>
        <dbReference type="Rhea" id="RHEA-COMP:11060"/>
        <dbReference type="Rhea" id="RHEA-COMP:11605"/>
        <dbReference type="ChEBI" id="CHEBI:15378"/>
        <dbReference type="ChEBI" id="CHEBI:30013"/>
        <dbReference type="ChEBI" id="CHEBI:30616"/>
        <dbReference type="ChEBI" id="CHEBI:61977"/>
        <dbReference type="ChEBI" id="CHEBI:456216"/>
        <dbReference type="EC" id="2.7.11.1"/>
    </reaction>
</comment>
<comment type="caution">
    <text evidence="12">The sequence shown here is derived from an EMBL/GenBank/DDBJ whole genome shotgun (WGS) entry which is preliminary data.</text>
</comment>
<evidence type="ECO:0000256" key="8">
    <source>
        <dbReference type="ARBA" id="ARBA00048679"/>
    </source>
</evidence>
<dbReference type="Proteomes" id="UP000093819">
    <property type="component" value="Unassembled WGS sequence"/>
</dbReference>
<dbReference type="GO" id="GO:0005524">
    <property type="term" value="F:ATP binding"/>
    <property type="evidence" value="ECO:0007669"/>
    <property type="project" value="UniProtKB-KW"/>
</dbReference>
<evidence type="ECO:0000256" key="9">
    <source>
        <dbReference type="SAM" id="MobiDB-lite"/>
    </source>
</evidence>
<protein>
    <recommendedName>
        <fullName evidence="1">non-specific serine/threonine protein kinase</fullName>
        <ecNumber evidence="1">2.7.11.1</ecNumber>
    </recommendedName>
</protein>
<organism evidence="12 13">
    <name type="scientific">Mycobacterium asiaticum</name>
    <dbReference type="NCBI Taxonomy" id="1790"/>
    <lineage>
        <taxon>Bacteria</taxon>
        <taxon>Bacillati</taxon>
        <taxon>Actinomycetota</taxon>
        <taxon>Actinomycetes</taxon>
        <taxon>Mycobacteriales</taxon>
        <taxon>Mycobacteriaceae</taxon>
        <taxon>Mycobacterium</taxon>
    </lineage>
</organism>
<keyword evidence="2" id="KW-0723">Serine/threonine-protein kinase</keyword>
<evidence type="ECO:0000256" key="4">
    <source>
        <dbReference type="ARBA" id="ARBA00022741"/>
    </source>
</evidence>
<gene>
    <name evidence="12" type="ORF">A5635_24060</name>
</gene>
<dbReference type="GO" id="GO:0080090">
    <property type="term" value="P:regulation of primary metabolic process"/>
    <property type="evidence" value="ECO:0007669"/>
    <property type="project" value="UniProtKB-ARBA"/>
</dbReference>
<dbReference type="CDD" id="cd14014">
    <property type="entry name" value="STKc_PknB_like"/>
    <property type="match status" value="1"/>
</dbReference>
<feature type="transmembrane region" description="Helical" evidence="10">
    <location>
        <begin position="391"/>
        <end position="412"/>
    </location>
</feature>
<dbReference type="Gene3D" id="1.10.510.10">
    <property type="entry name" value="Transferase(Phosphotransferase) domain 1"/>
    <property type="match status" value="1"/>
</dbReference>
<reference evidence="13" key="1">
    <citation type="submission" date="2016-06" db="EMBL/GenBank/DDBJ databases">
        <authorList>
            <person name="Sutton G."/>
            <person name="Brinkac L."/>
            <person name="Sanka R."/>
            <person name="Adams M."/>
            <person name="Lau E."/>
            <person name="Garcia-Basteiro A."/>
            <person name="Lopez-Varela E."/>
            <person name="Palencia S."/>
        </authorList>
    </citation>
    <scope>NUCLEOTIDE SEQUENCE [LARGE SCALE GENOMIC DNA]</scope>
    <source>
        <strain evidence="13">1245335.1</strain>
    </source>
</reference>
<dbReference type="FunFam" id="3.30.200.20:FF:000035">
    <property type="entry name" value="Serine/threonine protein kinase Stk1"/>
    <property type="match status" value="1"/>
</dbReference>
<dbReference type="PANTHER" id="PTHR43289">
    <property type="entry name" value="MITOGEN-ACTIVATED PROTEIN KINASE KINASE KINASE 20-RELATED"/>
    <property type="match status" value="1"/>
</dbReference>
<evidence type="ECO:0000256" key="2">
    <source>
        <dbReference type="ARBA" id="ARBA00022527"/>
    </source>
</evidence>
<keyword evidence="6" id="KW-0067">ATP-binding</keyword>
<dbReference type="PANTHER" id="PTHR43289:SF6">
    <property type="entry name" value="SERINE_THREONINE-PROTEIN KINASE NEKL-3"/>
    <property type="match status" value="1"/>
</dbReference>
<evidence type="ECO:0000313" key="13">
    <source>
        <dbReference type="Proteomes" id="UP000093819"/>
    </source>
</evidence>